<dbReference type="Pfam" id="PF00867">
    <property type="entry name" value="XPG_I"/>
    <property type="match status" value="1"/>
</dbReference>
<dbReference type="InterPro" id="IPR036279">
    <property type="entry name" value="5-3_exonuclease_C_sf"/>
</dbReference>
<organism evidence="2 3">
    <name type="scientific">Panaeolus cyanescens</name>
    <dbReference type="NCBI Taxonomy" id="181874"/>
    <lineage>
        <taxon>Eukaryota</taxon>
        <taxon>Fungi</taxon>
        <taxon>Dikarya</taxon>
        <taxon>Basidiomycota</taxon>
        <taxon>Agaricomycotina</taxon>
        <taxon>Agaricomycetes</taxon>
        <taxon>Agaricomycetidae</taxon>
        <taxon>Agaricales</taxon>
        <taxon>Agaricineae</taxon>
        <taxon>Galeropsidaceae</taxon>
        <taxon>Panaeolus</taxon>
    </lineage>
</organism>
<comment type="caution">
    <text evidence="2">The sequence shown here is derived from an EMBL/GenBank/DDBJ whole genome shotgun (WGS) entry which is preliminary data.</text>
</comment>
<evidence type="ECO:0000313" key="2">
    <source>
        <dbReference type="EMBL" id="PPQ81244.1"/>
    </source>
</evidence>
<dbReference type="InterPro" id="IPR018247">
    <property type="entry name" value="EF_Hand_1_Ca_BS"/>
</dbReference>
<dbReference type="PANTHER" id="PTHR11081:SF75">
    <property type="entry name" value="ENDONUCLEASE, PUTATIVE (AFU_ORTHOLOGUE AFUA_3G13260)-RELATED"/>
    <property type="match status" value="1"/>
</dbReference>
<evidence type="ECO:0000313" key="3">
    <source>
        <dbReference type="Proteomes" id="UP000284842"/>
    </source>
</evidence>
<dbReference type="InParanoid" id="A0A409WRV4"/>
<dbReference type="PANTHER" id="PTHR11081">
    <property type="entry name" value="FLAP ENDONUCLEASE FAMILY MEMBER"/>
    <property type="match status" value="1"/>
</dbReference>
<evidence type="ECO:0000259" key="1">
    <source>
        <dbReference type="SMART" id="SM00484"/>
    </source>
</evidence>
<dbReference type="GO" id="GO:0017108">
    <property type="term" value="F:5'-flap endonuclease activity"/>
    <property type="evidence" value="ECO:0007669"/>
    <property type="project" value="TreeGrafter"/>
</dbReference>
<reference evidence="2 3" key="1">
    <citation type="journal article" date="2018" name="Evol. Lett.">
        <title>Horizontal gene cluster transfer increased hallucinogenic mushroom diversity.</title>
        <authorList>
            <person name="Reynolds H.T."/>
            <person name="Vijayakumar V."/>
            <person name="Gluck-Thaler E."/>
            <person name="Korotkin H.B."/>
            <person name="Matheny P.B."/>
            <person name="Slot J.C."/>
        </authorList>
    </citation>
    <scope>NUCLEOTIDE SEQUENCE [LARGE SCALE GENOMIC DNA]</scope>
    <source>
        <strain evidence="2 3">2629</strain>
    </source>
</reference>
<dbReference type="PRINTS" id="PR00853">
    <property type="entry name" value="XPGRADSUPER"/>
</dbReference>
<dbReference type="SMART" id="SM00484">
    <property type="entry name" value="XPGI"/>
    <property type="match status" value="1"/>
</dbReference>
<dbReference type="InterPro" id="IPR006084">
    <property type="entry name" value="XPG/Rad2"/>
</dbReference>
<dbReference type="Proteomes" id="UP000284842">
    <property type="component" value="Unassembled WGS sequence"/>
</dbReference>
<dbReference type="PROSITE" id="PS00018">
    <property type="entry name" value="EF_HAND_1"/>
    <property type="match status" value="1"/>
</dbReference>
<dbReference type="STRING" id="181874.A0A409WRV4"/>
<dbReference type="SUPFAM" id="SSF88723">
    <property type="entry name" value="PIN domain-like"/>
    <property type="match status" value="1"/>
</dbReference>
<accession>A0A409WRV4</accession>
<feature type="non-terminal residue" evidence="2">
    <location>
        <position position="1"/>
    </location>
</feature>
<dbReference type="SUPFAM" id="SSF47807">
    <property type="entry name" value="5' to 3' exonuclease, C-terminal subdomain"/>
    <property type="match status" value="1"/>
</dbReference>
<feature type="domain" description="XPG-I" evidence="1">
    <location>
        <begin position="109"/>
        <end position="186"/>
    </location>
</feature>
<dbReference type="EMBL" id="NHTK01005300">
    <property type="protein sequence ID" value="PPQ81244.1"/>
    <property type="molecule type" value="Genomic_DNA"/>
</dbReference>
<dbReference type="Gene3D" id="3.40.50.1010">
    <property type="entry name" value="5'-nuclease"/>
    <property type="match status" value="2"/>
</dbReference>
<dbReference type="InterPro" id="IPR006086">
    <property type="entry name" value="XPG-I_dom"/>
</dbReference>
<dbReference type="InterPro" id="IPR029060">
    <property type="entry name" value="PIN-like_dom_sf"/>
</dbReference>
<dbReference type="GO" id="GO:0006281">
    <property type="term" value="P:DNA repair"/>
    <property type="evidence" value="ECO:0007669"/>
    <property type="project" value="UniProtKB-ARBA"/>
</dbReference>
<keyword evidence="3" id="KW-1185">Reference proteome</keyword>
<dbReference type="CDD" id="cd09870">
    <property type="entry name" value="PIN_YEN1"/>
    <property type="match status" value="1"/>
</dbReference>
<proteinExistence type="predicted"/>
<gene>
    <name evidence="2" type="ORF">CVT24_009531</name>
</gene>
<dbReference type="AlphaFoldDB" id="A0A409WRV4"/>
<sequence>HLKSSGQRKPLVDIAFDISASPHGRNPPCFGVDLSPLVDECVAAAHARSVNGHLPGGMLYTLFHKLVKFLDVPATFLFVFDGPDRPKIKRGKQVRHQIWWAAIVENLIQAFGFKTHHAPGEAEAELALLNSRGFIDAIITSDSDAFVFGTLCIIRAIPSNGRTNNKQFDDEYELYTQEKIPREFRADRGGLLLFALLSGGDYSTGISRCGPVTALALVRCGFGDRLLDGIKQFGFEANVNPEGTHGSLKFTPELVQYLNVWRQDLCKELQTNSQGFLTSQQQSMAVSILQDNDFPNAHVTWLYAHPKTSEYNSGQPLWYLLRKPNLFAIKEFCHSQLQWVSEEVQIAKFTRIVFPGVVKRMLYFPLTVYDDTSKKLISPGAQVVLERVGWKARKGKFTSRYGSTLQPQLTVSVQKLLEMMGIQGRNEKIVLWVAPHALPPKLQHPIKAKHKKINWMSKTHLSSNAIAGPSRALGDGEGGWSKERSHRLGIIDLTAEDSDSSNELDEAEVIDLTH</sequence>
<name>A0A409WRV4_9AGAR</name>
<protein>
    <recommendedName>
        <fullName evidence="1">XPG-I domain-containing protein</fullName>
    </recommendedName>
</protein>
<dbReference type="Gene3D" id="1.10.150.20">
    <property type="entry name" value="5' to 3' exonuclease, C-terminal subdomain"/>
    <property type="match status" value="1"/>
</dbReference>
<dbReference type="OrthoDB" id="3005703at2759"/>